<dbReference type="PATRIC" id="fig|294.133.peg.1830"/>
<dbReference type="EMBL" id="LACH01000002">
    <property type="protein sequence ID" value="KJZ67598.1"/>
    <property type="molecule type" value="Genomic_DNA"/>
</dbReference>
<evidence type="ECO:0000313" key="2">
    <source>
        <dbReference type="EMBL" id="KJZ67598.1"/>
    </source>
</evidence>
<dbReference type="OrthoDB" id="191143at2"/>
<comment type="caution">
    <text evidence="2">The sequence shown here is derived from an EMBL/GenBank/DDBJ whole genome shotgun (WGS) entry which is preliminary data.</text>
</comment>
<proteinExistence type="predicted"/>
<dbReference type="Proteomes" id="UP000033400">
    <property type="component" value="Unassembled WGS sequence"/>
</dbReference>
<reference evidence="2 3" key="1">
    <citation type="submission" date="2015-03" db="EMBL/GenBank/DDBJ databases">
        <title>Comparative genomics of Pseudomonas insights into diversity of traits involved in vanlence and defense.</title>
        <authorList>
            <person name="Qin Y."/>
        </authorList>
    </citation>
    <scope>NUCLEOTIDE SEQUENCE [LARGE SCALE GENOMIC DNA]</scope>
    <source>
        <strain evidence="2 3">H24</strain>
    </source>
</reference>
<keyword evidence="1" id="KW-0732">Signal</keyword>
<gene>
    <name evidence="2" type="ORF">VD17_02565</name>
</gene>
<feature type="signal peptide" evidence="1">
    <location>
        <begin position="1"/>
        <end position="29"/>
    </location>
</feature>
<dbReference type="InterPro" id="IPR025737">
    <property type="entry name" value="FApF"/>
</dbReference>
<evidence type="ECO:0000256" key="1">
    <source>
        <dbReference type="SAM" id="SignalP"/>
    </source>
</evidence>
<dbReference type="Pfam" id="PF13557">
    <property type="entry name" value="Phenol_MetA_deg"/>
    <property type="match status" value="1"/>
</dbReference>
<dbReference type="AlphaFoldDB" id="A0A0F4VFK7"/>
<feature type="chain" id="PRO_5002480014" description="Transporter" evidence="1">
    <location>
        <begin position="30"/>
        <end position="310"/>
    </location>
</feature>
<sequence length="310" mass="33544">MCMTHKLCAARLARFAAASLVLLVSAAVAEDLEPRSYANTPVGINFVLVGYSEIDGSVTANPSVPLQDGKIKIKTVVFAFARSLDVWGRSGKFDIVVPRAELKGSALFAGEPRERDVTGLIDPRFRFSVNLYGAPALSLAEFADYRQDVIIGASLAITAPLGQYDSGRLVNLGNNRWSYKPELGISKRLGPVTLELAAATTFYTDNDDYLGHRTASQNPLYQVQGHVIYAFTNGVWVSLDSTYFAGGSTSIDGVGNHDFQENTRYGATLTLPVNRNNSLKLSASNGAYSRTGSEYDGFGIVWQYRFGGGL</sequence>
<evidence type="ECO:0000313" key="3">
    <source>
        <dbReference type="Proteomes" id="UP000033400"/>
    </source>
</evidence>
<evidence type="ECO:0008006" key="4">
    <source>
        <dbReference type="Google" id="ProtNLM"/>
    </source>
</evidence>
<organism evidence="2 3">
    <name type="scientific">Pseudomonas fluorescens</name>
    <dbReference type="NCBI Taxonomy" id="294"/>
    <lineage>
        <taxon>Bacteria</taxon>
        <taxon>Pseudomonadati</taxon>
        <taxon>Pseudomonadota</taxon>
        <taxon>Gammaproteobacteria</taxon>
        <taxon>Pseudomonadales</taxon>
        <taxon>Pseudomonadaceae</taxon>
        <taxon>Pseudomonas</taxon>
    </lineage>
</organism>
<accession>A0A0F4VFK7</accession>
<name>A0A0F4VFK7_PSEFL</name>
<protein>
    <recommendedName>
        <fullName evidence="4">Transporter</fullName>
    </recommendedName>
</protein>